<proteinExistence type="predicted"/>
<evidence type="ECO:0000313" key="1">
    <source>
        <dbReference type="EMBL" id="KRZ07333.1"/>
    </source>
</evidence>
<protein>
    <submittedName>
        <fullName evidence="1">Uncharacterized protein</fullName>
    </submittedName>
</protein>
<dbReference type="Proteomes" id="UP000054805">
    <property type="component" value="Unassembled WGS sequence"/>
</dbReference>
<dbReference type="AlphaFoldDB" id="A0A0V1HB82"/>
<dbReference type="EMBL" id="JYDS01000420">
    <property type="protein sequence ID" value="KRZ07333.1"/>
    <property type="molecule type" value="Genomic_DNA"/>
</dbReference>
<keyword evidence="2" id="KW-1185">Reference proteome</keyword>
<comment type="caution">
    <text evidence="1">The sequence shown here is derived from an EMBL/GenBank/DDBJ whole genome shotgun (WGS) entry which is preliminary data.</text>
</comment>
<gene>
    <name evidence="1" type="ORF">T4B_9873</name>
</gene>
<organism evidence="1 2">
    <name type="scientific">Trichinella pseudospiralis</name>
    <name type="common">Parasitic roundworm</name>
    <dbReference type="NCBI Taxonomy" id="6337"/>
    <lineage>
        <taxon>Eukaryota</taxon>
        <taxon>Metazoa</taxon>
        <taxon>Ecdysozoa</taxon>
        <taxon>Nematoda</taxon>
        <taxon>Enoplea</taxon>
        <taxon>Dorylaimia</taxon>
        <taxon>Trichinellida</taxon>
        <taxon>Trichinellidae</taxon>
        <taxon>Trichinella</taxon>
    </lineage>
</organism>
<sequence length="107" mass="12707">MHLTIKNLPCSFVRLKKRNGILKKHMIFLLLKGKFKQLEKYLMTNRLERVEMLLRFSDTRKKKGQRTSGLIRELHQGFCGLSLLLDEALFGFSTENKHLEQRQLYDV</sequence>
<reference evidence="1 2" key="1">
    <citation type="submission" date="2015-01" db="EMBL/GenBank/DDBJ databases">
        <title>Evolution of Trichinella species and genotypes.</title>
        <authorList>
            <person name="Korhonen P.K."/>
            <person name="Edoardo P."/>
            <person name="Giuseppe L.R."/>
            <person name="Gasser R.B."/>
        </authorList>
    </citation>
    <scope>NUCLEOTIDE SEQUENCE [LARGE SCALE GENOMIC DNA]</scope>
    <source>
        <strain evidence="1">ISS588</strain>
    </source>
</reference>
<name>A0A0V1HB82_TRIPS</name>
<evidence type="ECO:0000313" key="2">
    <source>
        <dbReference type="Proteomes" id="UP000054805"/>
    </source>
</evidence>
<accession>A0A0V1HB82</accession>